<gene>
    <name evidence="4" type="ORF">LNTAR_05919</name>
</gene>
<sequence>MINKLNTCLTIAGADSGGEAGVQADLQVFNYFNCHALSVLSATTAQSYSRVLSVNPVGITAFEDQLEVVFSDFQPACIKTGMLVDGEYINVFLERKPSSAQLVVDPLMMSTSGTELLEKSAWGVMRDLLIPSANMVTPNFPELRFLLGIDEVMCGEEMVQRYFDLVQVPVYLKGGHNAEAPSIDFFIDESGLWSLKTDELEIKASHGTGCRVSSALTAGLSNGLSGLQAAINTKKYLHQSLKSYKALSDGQYVMAPFSSSLDQVNVEIEKLV</sequence>
<dbReference type="Proteomes" id="UP000004947">
    <property type="component" value="Unassembled WGS sequence"/>
</dbReference>
<evidence type="ECO:0000313" key="5">
    <source>
        <dbReference type="Proteomes" id="UP000004947"/>
    </source>
</evidence>
<dbReference type="Pfam" id="PF08543">
    <property type="entry name" value="Phos_pyr_kin"/>
    <property type="match status" value="1"/>
</dbReference>
<dbReference type="EC" id="2.7.1.49" evidence="2"/>
<comment type="caution">
    <text evidence="4">The sequence shown here is derived from an EMBL/GenBank/DDBJ whole genome shotgun (WGS) entry which is preliminary data.</text>
</comment>
<evidence type="ECO:0000259" key="3">
    <source>
        <dbReference type="Pfam" id="PF08543"/>
    </source>
</evidence>
<protein>
    <recommendedName>
        <fullName evidence="2">hydroxymethylpyrimidine kinase</fullName>
        <ecNumber evidence="2">2.7.1.49</ecNumber>
    </recommendedName>
</protein>
<dbReference type="InterPro" id="IPR004399">
    <property type="entry name" value="HMP/HMP-P_kinase_dom"/>
</dbReference>
<dbReference type="GO" id="GO:0005829">
    <property type="term" value="C:cytosol"/>
    <property type="evidence" value="ECO:0007669"/>
    <property type="project" value="TreeGrafter"/>
</dbReference>
<dbReference type="AlphaFoldDB" id="A6DPJ2"/>
<organism evidence="4 5">
    <name type="scientific">Lentisphaera araneosa HTCC2155</name>
    <dbReference type="NCBI Taxonomy" id="313628"/>
    <lineage>
        <taxon>Bacteria</taxon>
        <taxon>Pseudomonadati</taxon>
        <taxon>Lentisphaerota</taxon>
        <taxon>Lentisphaeria</taxon>
        <taxon>Lentisphaerales</taxon>
        <taxon>Lentisphaeraceae</taxon>
        <taxon>Lentisphaera</taxon>
    </lineage>
</organism>
<dbReference type="GO" id="GO:0008902">
    <property type="term" value="F:hydroxymethylpyrimidine kinase activity"/>
    <property type="evidence" value="ECO:0007669"/>
    <property type="project" value="UniProtKB-EC"/>
</dbReference>
<evidence type="ECO:0000256" key="1">
    <source>
        <dbReference type="ARBA" id="ARBA00004948"/>
    </source>
</evidence>
<dbReference type="PANTHER" id="PTHR20858:SF17">
    <property type="entry name" value="HYDROXYMETHYLPYRIMIDINE_PHOSPHOMETHYLPYRIMIDINE KINASE THI20-RELATED"/>
    <property type="match status" value="1"/>
</dbReference>
<accession>A6DPJ2</accession>
<dbReference type="PANTHER" id="PTHR20858">
    <property type="entry name" value="PHOSPHOMETHYLPYRIMIDINE KINASE"/>
    <property type="match status" value="1"/>
</dbReference>
<dbReference type="EMBL" id="ABCK01000016">
    <property type="protein sequence ID" value="EDM26488.1"/>
    <property type="molecule type" value="Genomic_DNA"/>
</dbReference>
<dbReference type="SUPFAM" id="SSF53613">
    <property type="entry name" value="Ribokinase-like"/>
    <property type="match status" value="1"/>
</dbReference>
<feature type="domain" description="Pyridoxamine kinase/Phosphomethylpyrimidine kinase" evidence="3">
    <location>
        <begin position="15"/>
        <end position="247"/>
    </location>
</feature>
<evidence type="ECO:0000256" key="2">
    <source>
        <dbReference type="ARBA" id="ARBA00012135"/>
    </source>
</evidence>
<dbReference type="OrthoDB" id="9810880at2"/>
<dbReference type="GO" id="GO:0008972">
    <property type="term" value="F:phosphomethylpyrimidine kinase activity"/>
    <property type="evidence" value="ECO:0007669"/>
    <property type="project" value="InterPro"/>
</dbReference>
<dbReference type="GO" id="GO:0009228">
    <property type="term" value="P:thiamine biosynthetic process"/>
    <property type="evidence" value="ECO:0007669"/>
    <property type="project" value="InterPro"/>
</dbReference>
<dbReference type="CDD" id="cd01169">
    <property type="entry name" value="HMPP_kinase"/>
    <property type="match status" value="1"/>
</dbReference>
<keyword evidence="5" id="KW-1185">Reference proteome</keyword>
<dbReference type="RefSeq" id="WP_007279774.1">
    <property type="nucleotide sequence ID" value="NZ_ABCK01000016.1"/>
</dbReference>
<evidence type="ECO:0000313" key="4">
    <source>
        <dbReference type="EMBL" id="EDM26488.1"/>
    </source>
</evidence>
<dbReference type="InterPro" id="IPR029056">
    <property type="entry name" value="Ribokinase-like"/>
</dbReference>
<comment type="pathway">
    <text evidence="1">Cofactor biosynthesis; thiamine diphosphate biosynthesis.</text>
</comment>
<dbReference type="InterPro" id="IPR013749">
    <property type="entry name" value="PM/HMP-P_kinase-1"/>
</dbReference>
<dbReference type="eggNOG" id="COG0351">
    <property type="taxonomic scope" value="Bacteria"/>
</dbReference>
<dbReference type="Gene3D" id="3.40.1190.20">
    <property type="match status" value="1"/>
</dbReference>
<name>A6DPJ2_9BACT</name>
<proteinExistence type="predicted"/>
<dbReference type="STRING" id="313628.LNTAR_05919"/>
<reference evidence="4 5" key="1">
    <citation type="journal article" date="2010" name="J. Bacteriol.">
        <title>Genome sequence of Lentisphaera araneosa HTCC2155T, the type species of the order Lentisphaerales in the phylum Lentisphaerae.</title>
        <authorList>
            <person name="Thrash J.C."/>
            <person name="Cho J.C."/>
            <person name="Vergin K.L."/>
            <person name="Morris R.M."/>
            <person name="Giovannoni S.J."/>
        </authorList>
    </citation>
    <scope>NUCLEOTIDE SEQUENCE [LARGE SCALE GENOMIC DNA]</scope>
    <source>
        <strain evidence="4 5">HTCC2155</strain>
    </source>
</reference>